<comment type="caution">
    <text evidence="2">The sequence shown here is derived from an EMBL/GenBank/DDBJ whole genome shotgun (WGS) entry which is preliminary data.</text>
</comment>
<feature type="region of interest" description="Disordered" evidence="1">
    <location>
        <begin position="1"/>
        <end position="60"/>
    </location>
</feature>
<accession>A0A8X6KJD9</accession>
<gene>
    <name evidence="2" type="ORF">TNCT_524081</name>
</gene>
<evidence type="ECO:0000313" key="3">
    <source>
        <dbReference type="Proteomes" id="UP000887116"/>
    </source>
</evidence>
<organism evidence="2 3">
    <name type="scientific">Trichonephila clavata</name>
    <name type="common">Joro spider</name>
    <name type="synonym">Nephila clavata</name>
    <dbReference type="NCBI Taxonomy" id="2740835"/>
    <lineage>
        <taxon>Eukaryota</taxon>
        <taxon>Metazoa</taxon>
        <taxon>Ecdysozoa</taxon>
        <taxon>Arthropoda</taxon>
        <taxon>Chelicerata</taxon>
        <taxon>Arachnida</taxon>
        <taxon>Araneae</taxon>
        <taxon>Araneomorphae</taxon>
        <taxon>Entelegynae</taxon>
        <taxon>Araneoidea</taxon>
        <taxon>Nephilidae</taxon>
        <taxon>Trichonephila</taxon>
    </lineage>
</organism>
<proteinExistence type="predicted"/>
<reference evidence="2" key="1">
    <citation type="submission" date="2020-07" db="EMBL/GenBank/DDBJ databases">
        <title>Multicomponent nature underlies the extraordinary mechanical properties of spider dragline silk.</title>
        <authorList>
            <person name="Kono N."/>
            <person name="Nakamura H."/>
            <person name="Mori M."/>
            <person name="Yoshida Y."/>
            <person name="Ohtoshi R."/>
            <person name="Malay A.D."/>
            <person name="Moran D.A.P."/>
            <person name="Tomita M."/>
            <person name="Numata K."/>
            <person name="Arakawa K."/>
        </authorList>
    </citation>
    <scope>NUCLEOTIDE SEQUENCE</scope>
</reference>
<name>A0A8X6KJD9_TRICU</name>
<dbReference type="EMBL" id="BMAO01001771">
    <property type="protein sequence ID" value="GFQ75754.1"/>
    <property type="molecule type" value="Genomic_DNA"/>
</dbReference>
<sequence>MNTPQKRNGAGQKTRRGNCRAGARMSPKRNWNPEHWNPNETGIRKHWSPEHNWNPPKLEPGTILESAKLEPGTILESAKLEPGTKS</sequence>
<keyword evidence="3" id="KW-1185">Reference proteome</keyword>
<evidence type="ECO:0000313" key="2">
    <source>
        <dbReference type="EMBL" id="GFQ75754.1"/>
    </source>
</evidence>
<dbReference type="Proteomes" id="UP000887116">
    <property type="component" value="Unassembled WGS sequence"/>
</dbReference>
<dbReference type="AlphaFoldDB" id="A0A8X6KJD9"/>
<protein>
    <submittedName>
        <fullName evidence="2">Uncharacterized protein</fullName>
    </submittedName>
</protein>
<evidence type="ECO:0000256" key="1">
    <source>
        <dbReference type="SAM" id="MobiDB-lite"/>
    </source>
</evidence>